<gene>
    <name evidence="1" type="primary">acpP_4</name>
    <name evidence="1" type="ORF">CROST_042450</name>
</gene>
<dbReference type="InterPro" id="IPR009081">
    <property type="entry name" value="PP-bd_ACP"/>
</dbReference>
<dbReference type="InterPro" id="IPR032821">
    <property type="entry name" value="PKS_assoc"/>
</dbReference>
<dbReference type="Proteomes" id="UP000190951">
    <property type="component" value="Chromosome"/>
</dbReference>
<dbReference type="Gene3D" id="3.30.70.250">
    <property type="entry name" value="Malonyl-CoA ACP transacylase, ACP-binding"/>
    <property type="match status" value="1"/>
</dbReference>
<dbReference type="SMART" id="SM00825">
    <property type="entry name" value="PKS_KS"/>
    <property type="match status" value="1"/>
</dbReference>
<protein>
    <submittedName>
        <fullName evidence="1">Acyl carrier protein</fullName>
    </submittedName>
</protein>
<dbReference type="PROSITE" id="PS52004">
    <property type="entry name" value="KS3_2"/>
    <property type="match status" value="1"/>
</dbReference>
<dbReference type="KEGG" id="crw:CROST_042450"/>
<dbReference type="InterPro" id="IPR020841">
    <property type="entry name" value="PKS_Beta-ketoAc_synthase_dom"/>
</dbReference>
<dbReference type="GO" id="GO:0016747">
    <property type="term" value="F:acyltransferase activity, transferring groups other than amino-acyl groups"/>
    <property type="evidence" value="ECO:0007669"/>
    <property type="project" value="InterPro"/>
</dbReference>
<dbReference type="SMART" id="SM00827">
    <property type="entry name" value="PKS_AT"/>
    <property type="match status" value="1"/>
</dbReference>
<dbReference type="SUPFAM" id="SSF52151">
    <property type="entry name" value="FabD/lysophospholipase-like"/>
    <property type="match status" value="1"/>
</dbReference>
<organism evidence="1 2">
    <name type="scientific">Clostridium felsineum</name>
    <dbReference type="NCBI Taxonomy" id="36839"/>
    <lineage>
        <taxon>Bacteria</taxon>
        <taxon>Bacillati</taxon>
        <taxon>Bacillota</taxon>
        <taxon>Clostridia</taxon>
        <taxon>Eubacteriales</taxon>
        <taxon>Clostridiaceae</taxon>
        <taxon>Clostridium</taxon>
    </lineage>
</organism>
<evidence type="ECO:0000313" key="2">
    <source>
        <dbReference type="Proteomes" id="UP000190951"/>
    </source>
</evidence>
<dbReference type="Gene3D" id="1.10.1200.10">
    <property type="entry name" value="ACP-like"/>
    <property type="match status" value="1"/>
</dbReference>
<dbReference type="Pfam" id="PF00698">
    <property type="entry name" value="Acyl_transf_1"/>
    <property type="match status" value="1"/>
</dbReference>
<keyword evidence="2" id="KW-1185">Reference proteome</keyword>
<dbReference type="InterPro" id="IPR001227">
    <property type="entry name" value="Ac_transferase_dom_sf"/>
</dbReference>
<dbReference type="SUPFAM" id="SSF55048">
    <property type="entry name" value="Probable ACP-binding domain of malonyl-CoA ACP transacylase"/>
    <property type="match status" value="1"/>
</dbReference>
<dbReference type="SUPFAM" id="SSF53901">
    <property type="entry name" value="Thiolase-like"/>
    <property type="match status" value="1"/>
</dbReference>
<dbReference type="Pfam" id="PF02801">
    <property type="entry name" value="Ketoacyl-synt_C"/>
    <property type="match status" value="1"/>
</dbReference>
<dbReference type="Gene3D" id="3.40.366.10">
    <property type="entry name" value="Malonyl-Coenzyme A Acyl Carrier Protein, domain 2"/>
    <property type="match status" value="1"/>
</dbReference>
<dbReference type="InterPro" id="IPR052568">
    <property type="entry name" value="PKS-FAS_Synthase"/>
</dbReference>
<dbReference type="Pfam" id="PF16197">
    <property type="entry name" value="KAsynt_C_assoc"/>
    <property type="match status" value="1"/>
</dbReference>
<dbReference type="InterPro" id="IPR016035">
    <property type="entry name" value="Acyl_Trfase/lysoPLipase"/>
</dbReference>
<dbReference type="InterPro" id="IPR016039">
    <property type="entry name" value="Thiolase-like"/>
</dbReference>
<dbReference type="PANTHER" id="PTHR43074:SF1">
    <property type="entry name" value="BETA-KETOACYL SYNTHASE FAMILY PROTEIN-RELATED"/>
    <property type="match status" value="1"/>
</dbReference>
<sequence length="1173" mass="131042">MREDIAIIGLGGIFPDAMDFSEYWSNILKKKDSVKEITDEFWNIDDFYDSDRNKEDKTYGKAAGIVNSISFDPLEFGMPPKVMQSVSVEQLFSLIVAKQALIDAGMYGDNAKNFDKARTGVIMSAGVGKTAMNLHGRTLVPGLRKIMKNSGVPDQLVDLTLERFKNTLNDWDEASNPGYLPNVVPGRIANRFNFGGTTCSVNAACGSSLAAIKYAVTELLEGNCDVMLAGGVNLDCSAHTFISFSKTQALSKTNKICPFDENADGMVLGDGVGIVVLKRLPDAKRDNDRIYALIKGVGSSSDGKSESIFAPSKSGQVRAIKNALKNANVPKKSISFIEAHGTGTAKGDACESDALSEVFNSNKEASQKIILSSVKSQIGHLRLAAGIAGLIKAALALYHKNYPPSINVKQLNSSIKESNLYVLEDARPWISNSKNPIRRAGISAFGFGGTNFHAILEEAESEQIEKYRLNQIPEEVVFSATTKDEIIKKINELLEKLEEDATIWHDSTYKYRMVEENEKRLVFIARSTLEVKEKCNIALNKLRETNKVKWQKQGIIYRESSLESGNKVVAMFSGQGSQYVNMFDDAACAYPEIRKSLSIVDDVMLDSGEVPISELIYPLYHDKEEVKEFEKKLKQTENTQAALATIESSLYDIAKTRGFSEDYMLGHSFGELTALYADQVFDKETLIKLSVERGKCMSESSKDEKTAMMAVFDTKDYVSNICKGFSKIYIANENSPNQIIVAGNASQLQELQKRAEEDEVQTAMLKVSCAFHSNYMREASKKFEKILSRSELHKSSGRVIANLDAKFYPKTKTSIVKRLTAQITSPVLFQSSVEKAYENGARVFVEFGPGKVLSALVKDILLEKEDVIVISINAIKTESALYQVELAFAQLFALGMKIKSDPYRRILDSKYKNKRTKSSYEVKPTLFHLEEKQKIIDNSFEAVNKSKFSNENEMKIKGDENKMSNSVSEICKLRELNASVFENFIKVQNEQIKCISELLEKSSAKTASDRKDIFECVKTFQDNSMKAFEIYFEKQKVEKINSTVATVIKEEPKEEIAIDTDEVPLLNQVIKEKENEKAEEVVVQVSDNKEFNKIEEITMDIISEKTGYPKDMIEKEMELESDLGVDSIKRVEIFSEISDQLKSSFTPEDIEELSLLATIQEIINYIGNSIKEA</sequence>
<evidence type="ECO:0000313" key="1">
    <source>
        <dbReference type="EMBL" id="URZ13479.1"/>
    </source>
</evidence>
<name>A0A1S8M9M3_9CLOT</name>
<dbReference type="PANTHER" id="PTHR43074">
    <property type="entry name" value="OMEGA-3 POLYUNSATURATED FATTY ACID SYNTHASE PFAB-RELATED"/>
    <property type="match status" value="1"/>
</dbReference>
<dbReference type="InterPro" id="IPR016036">
    <property type="entry name" value="Malonyl_transacylase_ACP-bd"/>
</dbReference>
<dbReference type="PROSITE" id="PS50075">
    <property type="entry name" value="CARRIER"/>
    <property type="match status" value="1"/>
</dbReference>
<dbReference type="InterPro" id="IPR014043">
    <property type="entry name" value="Acyl_transferase_dom"/>
</dbReference>
<dbReference type="InterPro" id="IPR014031">
    <property type="entry name" value="Ketoacyl_synth_C"/>
</dbReference>
<dbReference type="SUPFAM" id="SSF47336">
    <property type="entry name" value="ACP-like"/>
    <property type="match status" value="1"/>
</dbReference>
<dbReference type="Gene3D" id="3.40.47.10">
    <property type="match status" value="1"/>
</dbReference>
<dbReference type="Pfam" id="PF00109">
    <property type="entry name" value="ketoacyl-synt"/>
    <property type="match status" value="1"/>
</dbReference>
<proteinExistence type="predicted"/>
<dbReference type="RefSeq" id="WP_077833723.1">
    <property type="nucleotide sequence ID" value="NZ_CP096983.1"/>
</dbReference>
<dbReference type="CDD" id="cd00833">
    <property type="entry name" value="PKS"/>
    <property type="match status" value="1"/>
</dbReference>
<accession>A0A1S8M9M3</accession>
<dbReference type="InterPro" id="IPR014030">
    <property type="entry name" value="Ketoacyl_synth_N"/>
</dbReference>
<dbReference type="Pfam" id="PF00550">
    <property type="entry name" value="PP-binding"/>
    <property type="match status" value="1"/>
</dbReference>
<reference evidence="1 2" key="1">
    <citation type="submission" date="2022-04" db="EMBL/GenBank/DDBJ databases">
        <title>Genome sequence of C. roseum typestrain.</title>
        <authorList>
            <person name="Poehlein A."/>
            <person name="Schoch T."/>
            <person name="Duerre P."/>
            <person name="Daniel R."/>
        </authorList>
    </citation>
    <scope>NUCLEOTIDE SEQUENCE [LARGE SCALE GENOMIC DNA]</scope>
    <source>
        <strain evidence="1 2">DSM 7320</strain>
    </source>
</reference>
<dbReference type="InterPro" id="IPR020615">
    <property type="entry name" value="Thiolase_acyl_enz_int_AS"/>
</dbReference>
<dbReference type="PROSITE" id="PS00098">
    <property type="entry name" value="THIOLASE_1"/>
    <property type="match status" value="1"/>
</dbReference>
<dbReference type="STRING" id="84029.CROST_29510"/>
<dbReference type="InterPro" id="IPR036736">
    <property type="entry name" value="ACP-like_sf"/>
</dbReference>
<dbReference type="AlphaFoldDB" id="A0A1S8M9M3"/>
<dbReference type="EMBL" id="CP096983">
    <property type="protein sequence ID" value="URZ13479.1"/>
    <property type="molecule type" value="Genomic_DNA"/>
</dbReference>